<protein>
    <submittedName>
        <fullName evidence="2">Acyl carrier protein</fullName>
    </submittedName>
</protein>
<proteinExistence type="predicted"/>
<reference evidence="2" key="1">
    <citation type="submission" date="2020-10" db="EMBL/GenBank/DDBJ databases">
        <authorList>
            <person name="Gilroy R."/>
        </authorList>
    </citation>
    <scope>NUCLEOTIDE SEQUENCE</scope>
    <source>
        <strain evidence="2">3924</strain>
    </source>
</reference>
<feature type="domain" description="Carrier" evidence="1">
    <location>
        <begin position="1"/>
        <end position="79"/>
    </location>
</feature>
<gene>
    <name evidence="2" type="ORF">IAC51_05975</name>
</gene>
<dbReference type="PROSITE" id="PS50075">
    <property type="entry name" value="CARRIER"/>
    <property type="match status" value="1"/>
</dbReference>
<dbReference type="AlphaFoldDB" id="A0A940DKE8"/>
<dbReference type="Proteomes" id="UP000712007">
    <property type="component" value="Unassembled WGS sequence"/>
</dbReference>
<comment type="caution">
    <text evidence="2">The sequence shown here is derived from an EMBL/GenBank/DDBJ whole genome shotgun (WGS) entry which is preliminary data.</text>
</comment>
<dbReference type="InterPro" id="IPR009081">
    <property type="entry name" value="PP-bd_ACP"/>
</dbReference>
<sequence>MNREEMIAKANEVIAEEFEVEVADLTPEADIKATLELDSLSLVDLVALIEETFGVKLKGTDVSGVKTFGALYEFIWEKINA</sequence>
<dbReference type="Pfam" id="PF00550">
    <property type="entry name" value="PP-binding"/>
    <property type="match status" value="1"/>
</dbReference>
<dbReference type="Gene3D" id="1.10.1200.10">
    <property type="entry name" value="ACP-like"/>
    <property type="match status" value="1"/>
</dbReference>
<dbReference type="EMBL" id="JADIMV010000102">
    <property type="protein sequence ID" value="MBO8440183.1"/>
    <property type="molecule type" value="Genomic_DNA"/>
</dbReference>
<accession>A0A940DKE8</accession>
<evidence type="ECO:0000313" key="2">
    <source>
        <dbReference type="EMBL" id="MBO8440183.1"/>
    </source>
</evidence>
<dbReference type="InterPro" id="IPR036736">
    <property type="entry name" value="ACP-like_sf"/>
</dbReference>
<organism evidence="2 3">
    <name type="scientific">Candidatus Aphodosoma intestinipullorum</name>
    <dbReference type="NCBI Taxonomy" id="2840674"/>
    <lineage>
        <taxon>Bacteria</taxon>
        <taxon>Pseudomonadati</taxon>
        <taxon>Bacteroidota</taxon>
        <taxon>Bacteroidia</taxon>
        <taxon>Bacteroidales</taxon>
        <taxon>Candidatus Aphodosoma</taxon>
    </lineage>
</organism>
<evidence type="ECO:0000259" key="1">
    <source>
        <dbReference type="PROSITE" id="PS50075"/>
    </source>
</evidence>
<evidence type="ECO:0000313" key="3">
    <source>
        <dbReference type="Proteomes" id="UP000712007"/>
    </source>
</evidence>
<name>A0A940DKE8_9BACT</name>
<dbReference type="SUPFAM" id="SSF47336">
    <property type="entry name" value="ACP-like"/>
    <property type="match status" value="1"/>
</dbReference>
<reference evidence="2" key="2">
    <citation type="journal article" date="2021" name="PeerJ">
        <title>Extensive microbial diversity within the chicken gut microbiome revealed by metagenomics and culture.</title>
        <authorList>
            <person name="Gilroy R."/>
            <person name="Ravi A."/>
            <person name="Getino M."/>
            <person name="Pursley I."/>
            <person name="Horton D.L."/>
            <person name="Alikhan N.F."/>
            <person name="Baker D."/>
            <person name="Gharbi K."/>
            <person name="Hall N."/>
            <person name="Watson M."/>
            <person name="Adriaenssens E.M."/>
            <person name="Foster-Nyarko E."/>
            <person name="Jarju S."/>
            <person name="Secka A."/>
            <person name="Antonio M."/>
            <person name="Oren A."/>
            <person name="Chaudhuri R.R."/>
            <person name="La Ragione R."/>
            <person name="Hildebrand F."/>
            <person name="Pallen M.J."/>
        </authorList>
    </citation>
    <scope>NUCLEOTIDE SEQUENCE</scope>
    <source>
        <strain evidence="2">3924</strain>
    </source>
</reference>